<name>A0A145Q5V0_9BACT</name>
<dbReference type="Gene3D" id="3.20.20.190">
    <property type="entry name" value="Phosphatidylinositol (PI) phosphodiesterase"/>
    <property type="match status" value="1"/>
</dbReference>
<dbReference type="GO" id="GO:0008889">
    <property type="term" value="F:glycerophosphodiester phosphodiesterase activity"/>
    <property type="evidence" value="ECO:0007669"/>
    <property type="project" value="UniProtKB-EC"/>
</dbReference>
<dbReference type="Proteomes" id="UP000076404">
    <property type="component" value="Chromosome"/>
</dbReference>
<dbReference type="Pfam" id="PF03009">
    <property type="entry name" value="GDPD"/>
    <property type="match status" value="1"/>
</dbReference>
<keyword evidence="3" id="KW-0732">Signal</keyword>
<accession>A0A145Q5V0</accession>
<keyword evidence="5" id="KW-0378">Hydrolase</keyword>
<dbReference type="AlphaFoldDB" id="A0A145Q5V0"/>
<evidence type="ECO:0000259" key="7">
    <source>
        <dbReference type="PROSITE" id="PS51704"/>
    </source>
</evidence>
<evidence type="ECO:0000313" key="9">
    <source>
        <dbReference type="Proteomes" id="UP000076404"/>
    </source>
</evidence>
<dbReference type="PANTHER" id="PTHR43620:SF7">
    <property type="entry name" value="GLYCEROPHOSPHODIESTER PHOSPHODIESTERASE GDPD5-RELATED"/>
    <property type="match status" value="1"/>
</dbReference>
<dbReference type="STRING" id="1379270.GEMMAAP_18245"/>
<dbReference type="InterPro" id="IPR030395">
    <property type="entry name" value="GP_PDE_dom"/>
</dbReference>
<gene>
    <name evidence="8" type="ORF">GEMMAAP_18245</name>
</gene>
<keyword evidence="4" id="KW-0319">Glycerol metabolism</keyword>
<protein>
    <recommendedName>
        <fullName evidence="2">glycerophosphodiester phosphodiesterase</fullName>
        <ecNumber evidence="2">3.1.4.46</ecNumber>
    </recommendedName>
</protein>
<proteinExistence type="inferred from homology"/>
<dbReference type="GO" id="GO:0006071">
    <property type="term" value="P:glycerol metabolic process"/>
    <property type="evidence" value="ECO:0007669"/>
    <property type="project" value="UniProtKB-KW"/>
</dbReference>
<dbReference type="EC" id="3.1.4.46" evidence="2"/>
<dbReference type="PROSITE" id="PS51704">
    <property type="entry name" value="GP_PDE"/>
    <property type="match status" value="1"/>
</dbReference>
<comment type="catalytic activity">
    <reaction evidence="6">
        <text>a sn-glycero-3-phosphodiester + H2O = an alcohol + sn-glycerol 3-phosphate + H(+)</text>
        <dbReference type="Rhea" id="RHEA:12969"/>
        <dbReference type="ChEBI" id="CHEBI:15377"/>
        <dbReference type="ChEBI" id="CHEBI:15378"/>
        <dbReference type="ChEBI" id="CHEBI:30879"/>
        <dbReference type="ChEBI" id="CHEBI:57597"/>
        <dbReference type="ChEBI" id="CHEBI:83408"/>
        <dbReference type="EC" id="3.1.4.46"/>
    </reaction>
</comment>
<evidence type="ECO:0000256" key="1">
    <source>
        <dbReference type="ARBA" id="ARBA00007277"/>
    </source>
</evidence>
<organism evidence="8 9">
    <name type="scientific">Gemmatimonas phototrophica</name>
    <dbReference type="NCBI Taxonomy" id="1379270"/>
    <lineage>
        <taxon>Bacteria</taxon>
        <taxon>Pseudomonadati</taxon>
        <taxon>Gemmatimonadota</taxon>
        <taxon>Gemmatimonadia</taxon>
        <taxon>Gemmatimonadales</taxon>
        <taxon>Gemmatimonadaceae</taxon>
        <taxon>Gemmatimonas</taxon>
    </lineage>
</organism>
<dbReference type="PANTHER" id="PTHR43620">
    <property type="entry name" value="GLYCEROPHOSPHORYL DIESTER PHOSPHODIESTERASE"/>
    <property type="match status" value="1"/>
</dbReference>
<keyword evidence="9" id="KW-1185">Reference proteome</keyword>
<dbReference type="eggNOG" id="COG0584">
    <property type="taxonomic scope" value="Bacteria"/>
</dbReference>
<dbReference type="KEGG" id="gph:GEMMAAP_18245"/>
<dbReference type="CDD" id="cd08602">
    <property type="entry name" value="GDPD_ScGlpQ1_like"/>
    <property type="match status" value="1"/>
</dbReference>
<evidence type="ECO:0000313" key="8">
    <source>
        <dbReference type="EMBL" id="AMW07002.1"/>
    </source>
</evidence>
<dbReference type="InterPro" id="IPR017946">
    <property type="entry name" value="PLC-like_Pdiesterase_TIM-brl"/>
</dbReference>
<evidence type="ECO:0000256" key="5">
    <source>
        <dbReference type="ARBA" id="ARBA00022801"/>
    </source>
</evidence>
<reference evidence="8 9" key="2">
    <citation type="journal article" date="2016" name="Environ. Microbiol. Rep.">
        <title>Metagenomic evidence for the presence of phototrophic Gemmatimonadetes bacteria in diverse environments.</title>
        <authorList>
            <person name="Zeng Y."/>
            <person name="Baumbach J."/>
            <person name="Barbosa E.G."/>
            <person name="Azevedo V."/>
            <person name="Zhang C."/>
            <person name="Koblizek M."/>
        </authorList>
    </citation>
    <scope>NUCLEOTIDE SEQUENCE [LARGE SCALE GENOMIC DNA]</scope>
    <source>
        <strain evidence="8 9">AP64</strain>
    </source>
</reference>
<dbReference type="SUPFAM" id="SSF51695">
    <property type="entry name" value="PLC-like phosphodiesterases"/>
    <property type="match status" value="1"/>
</dbReference>
<dbReference type="EMBL" id="CP011454">
    <property type="protein sequence ID" value="AMW07002.1"/>
    <property type="molecule type" value="Genomic_DNA"/>
</dbReference>
<sequence length="300" mass="32607">MPTVRPLVIAHRGASGHRPEHTLAAYTLAVEMGADFIEPDLVSTKDGVLVARHENEIGGTTDVADKFPARRTTKVVDGDTMRGWFTEDFTLAELRTLRAKERLPFRSHTYDGQFAIPTFDEVLALADSLGRARGRVVGVYPETKHPTYHRAIGLPLEPALLASLRARGLDRANAPVFIQSFEDGNLRALRPQTKVPLIYLLSGGPMTADKLRDIATFANGIGANTRMLVGGDSAAVPTTLVRDAHAAGLQVHAWTLRSEAVFLPKRYGGDPLAEVRELASLGVDGIFGDFPDVVVRGLKR</sequence>
<evidence type="ECO:0000256" key="6">
    <source>
        <dbReference type="ARBA" id="ARBA00047512"/>
    </source>
</evidence>
<reference evidence="8 9" key="1">
    <citation type="journal article" date="2014" name="Proc. Natl. Acad. Sci. U.S.A.">
        <title>Functional type 2 photosynthetic reaction centers found in the rare bacterial phylum Gemmatimonadetes.</title>
        <authorList>
            <person name="Zeng Y."/>
            <person name="Feng F."/>
            <person name="Medova H."/>
            <person name="Dean J."/>
            <person name="Koblizek M."/>
        </authorList>
    </citation>
    <scope>NUCLEOTIDE SEQUENCE [LARGE SCALE GENOMIC DNA]</scope>
    <source>
        <strain evidence="8 9">AP64</strain>
    </source>
</reference>
<dbReference type="GO" id="GO:0042597">
    <property type="term" value="C:periplasmic space"/>
    <property type="evidence" value="ECO:0007669"/>
    <property type="project" value="TreeGrafter"/>
</dbReference>
<feature type="domain" description="GP-PDE" evidence="7">
    <location>
        <begin position="6"/>
        <end position="298"/>
    </location>
</feature>
<comment type="similarity">
    <text evidence="1">Belongs to the glycerophosphoryl diester phosphodiesterase family.</text>
</comment>
<evidence type="ECO:0000256" key="2">
    <source>
        <dbReference type="ARBA" id="ARBA00012247"/>
    </source>
</evidence>
<dbReference type="GO" id="GO:0006629">
    <property type="term" value="P:lipid metabolic process"/>
    <property type="evidence" value="ECO:0007669"/>
    <property type="project" value="InterPro"/>
</dbReference>
<evidence type="ECO:0000256" key="3">
    <source>
        <dbReference type="ARBA" id="ARBA00022729"/>
    </source>
</evidence>
<evidence type="ECO:0000256" key="4">
    <source>
        <dbReference type="ARBA" id="ARBA00022798"/>
    </source>
</evidence>